<protein>
    <recommendedName>
        <fullName evidence="4">Glycosyltransferase RgtA/B/C/D-like domain-containing protein</fullName>
    </recommendedName>
</protein>
<evidence type="ECO:0000313" key="2">
    <source>
        <dbReference type="EMBL" id="RDC64457.1"/>
    </source>
</evidence>
<gene>
    <name evidence="2" type="ORF">AHMF7616_03071</name>
</gene>
<comment type="caution">
    <text evidence="2">The sequence shown here is derived from an EMBL/GenBank/DDBJ whole genome shotgun (WGS) entry which is preliminary data.</text>
</comment>
<feature type="transmembrane region" description="Helical" evidence="1">
    <location>
        <begin position="364"/>
        <end position="387"/>
    </location>
</feature>
<name>A0A369QMH9_9BACT</name>
<dbReference type="Proteomes" id="UP000253919">
    <property type="component" value="Unassembled WGS sequence"/>
</dbReference>
<keyword evidence="1" id="KW-1133">Transmembrane helix</keyword>
<sequence length="431" mass="49134">MNLLYGLANVLLLSGLIYLIWRQPNPAFLKMFYWPALILKLWAGLLVGWLYQHYLSGGDTFVYQKQADILSAYALQEPKSYLHFILTGEYPSEYLYGIMKYRGYSNSFFMVLLLHFLNFITHNHYYINCLYFSLFSFWGCWQLTKAITSIFPVTQMAAVLAFLFFPSVVFWSSGVLKESILVGSSALLLAGVLQFIYLPGSKWGALLKIAVAAYFCFKIRFYFAVAYFPLLASFALLQLISRKKHFAESKKLFLYAGAILVLGIVASFLHEAITPAYFFKEMIKSYDISRATTSREAFIDLPDLQPTYQSLIYYAPKAISSAIFRPFLGEINTPEYGLAGLENLLIFVIAVLALFTFRQNKPAIPLTLVLSLLIYSLVVAALIGFSTANLGSVSRYKIAFMPFLLYIWLQTGVNQKIMLPIENWLIRQFKA</sequence>
<accession>A0A369QMH9</accession>
<feature type="transmembrane region" description="Helical" evidence="1">
    <location>
        <begin position="150"/>
        <end position="172"/>
    </location>
</feature>
<dbReference type="RefSeq" id="WP_115373608.1">
    <property type="nucleotide sequence ID" value="NZ_QASA01000001.1"/>
</dbReference>
<dbReference type="EMBL" id="QASA01000001">
    <property type="protein sequence ID" value="RDC64457.1"/>
    <property type="molecule type" value="Genomic_DNA"/>
</dbReference>
<feature type="transmembrane region" description="Helical" evidence="1">
    <location>
        <begin position="101"/>
        <end position="120"/>
    </location>
</feature>
<keyword evidence="1" id="KW-0472">Membrane</keyword>
<reference evidence="2 3" key="1">
    <citation type="submission" date="2018-04" db="EMBL/GenBank/DDBJ databases">
        <title>Adhaeribacter sp. HMF7616 genome sequencing and assembly.</title>
        <authorList>
            <person name="Kang H."/>
            <person name="Kang J."/>
            <person name="Cha I."/>
            <person name="Kim H."/>
            <person name="Joh K."/>
        </authorList>
    </citation>
    <scope>NUCLEOTIDE SEQUENCE [LARGE SCALE GENOMIC DNA]</scope>
    <source>
        <strain evidence="2 3">HMF7616</strain>
    </source>
</reference>
<organism evidence="2 3">
    <name type="scientific">Adhaeribacter pallidiroseus</name>
    <dbReference type="NCBI Taxonomy" id="2072847"/>
    <lineage>
        <taxon>Bacteria</taxon>
        <taxon>Pseudomonadati</taxon>
        <taxon>Bacteroidota</taxon>
        <taxon>Cytophagia</taxon>
        <taxon>Cytophagales</taxon>
        <taxon>Hymenobacteraceae</taxon>
        <taxon>Adhaeribacter</taxon>
    </lineage>
</organism>
<evidence type="ECO:0008006" key="4">
    <source>
        <dbReference type="Google" id="ProtNLM"/>
    </source>
</evidence>
<feature type="transmembrane region" description="Helical" evidence="1">
    <location>
        <begin position="33"/>
        <end position="51"/>
    </location>
</feature>
<feature type="transmembrane region" description="Helical" evidence="1">
    <location>
        <begin position="179"/>
        <end position="199"/>
    </location>
</feature>
<evidence type="ECO:0000256" key="1">
    <source>
        <dbReference type="SAM" id="Phobius"/>
    </source>
</evidence>
<evidence type="ECO:0000313" key="3">
    <source>
        <dbReference type="Proteomes" id="UP000253919"/>
    </source>
</evidence>
<dbReference type="AlphaFoldDB" id="A0A369QMH9"/>
<dbReference type="OrthoDB" id="876946at2"/>
<proteinExistence type="predicted"/>
<keyword evidence="3" id="KW-1185">Reference proteome</keyword>
<keyword evidence="1" id="KW-0812">Transmembrane</keyword>
<feature type="transmembrane region" description="Helical" evidence="1">
    <location>
        <begin position="252"/>
        <end position="270"/>
    </location>
</feature>
<feature type="transmembrane region" description="Helical" evidence="1">
    <location>
        <begin position="219"/>
        <end position="240"/>
    </location>
</feature>
<feature type="transmembrane region" description="Helical" evidence="1">
    <location>
        <begin position="336"/>
        <end position="357"/>
    </location>
</feature>
<feature type="transmembrane region" description="Helical" evidence="1">
    <location>
        <begin position="6"/>
        <end position="21"/>
    </location>
</feature>